<dbReference type="PANTHER" id="PTHR31719">
    <property type="entry name" value="NAC TRANSCRIPTION FACTOR 56"/>
    <property type="match status" value="1"/>
</dbReference>
<dbReference type="Gene3D" id="2.170.150.80">
    <property type="entry name" value="NAC domain"/>
    <property type="match status" value="1"/>
</dbReference>
<sequence>MVRFQSAQRSFFDLNLLPEQEPESDHQPNLLPEQESDDQPAQKKFPFRKAIGFRFDPTDVELVLGYLKPFLEGKALPKNKIHVKDIYLYHPNQLLVEFEKGNEKELFFFTPRSLVCSGGERVARSANGGFWHSTTGSKDIIIGDTVIGVKQCFNFFDGKLLNGRRPKEGKTNWLMIEYRLVEFHKSIKKSSSVKTPTRVVDLNRSGSEASSSLMEMVVDGNRSGSEASSSLMEMVVDGNRSGSEASSSLKEMVVDGNRSGSEASSSLMEMVVDLNRSGSEKSSSVKEMVVTHVLSKVYYKYEEDNKTYAYAEFIKTHQELVIQDEKIWEDMQENDEKHSRKRTCGVWCCGLWDLANRLRRVGSSPYDNGDVNGAELRSCNINYSSIPIPEKDLAYSPPLKLPMGQTNIFYHENVDVLVKKLLILDADSERMMKLEENSGTEEQDARLLEEACVLESHEEARDLDGRRMSRNKWSSVVYRRGQKQLTRLFLKEAEYALHLALSSDY</sequence>
<dbReference type="InterPro" id="IPR036093">
    <property type="entry name" value="NAC_dom_sf"/>
</dbReference>
<evidence type="ECO:0000256" key="3">
    <source>
        <dbReference type="ARBA" id="ARBA00023163"/>
    </source>
</evidence>
<feature type="region of interest" description="Disordered" evidence="5">
    <location>
        <begin position="17"/>
        <end position="41"/>
    </location>
</feature>
<feature type="domain" description="NAC" evidence="6">
    <location>
        <begin position="49"/>
        <end position="205"/>
    </location>
</feature>
<dbReference type="GO" id="GO:0003677">
    <property type="term" value="F:DNA binding"/>
    <property type="evidence" value="ECO:0007669"/>
    <property type="project" value="UniProtKB-KW"/>
</dbReference>
<keyword evidence="2" id="KW-0238">DNA-binding</keyword>
<evidence type="ECO:0000256" key="2">
    <source>
        <dbReference type="ARBA" id="ARBA00023125"/>
    </source>
</evidence>
<keyword evidence="3" id="KW-0804">Transcription</keyword>
<dbReference type="Proteomes" id="UP000682877">
    <property type="component" value="Chromosome 1"/>
</dbReference>
<dbReference type="AlphaFoldDB" id="A0A8S1ZBF7"/>
<accession>A0A8S1ZBF7</accession>
<evidence type="ECO:0000313" key="8">
    <source>
        <dbReference type="Proteomes" id="UP000682877"/>
    </source>
</evidence>
<protein>
    <recommendedName>
        <fullName evidence="6">NAC domain-containing protein</fullName>
    </recommendedName>
</protein>
<evidence type="ECO:0000259" key="6">
    <source>
        <dbReference type="PROSITE" id="PS51005"/>
    </source>
</evidence>
<dbReference type="InterPro" id="IPR003441">
    <property type="entry name" value="NAC-dom"/>
</dbReference>
<dbReference type="EMBL" id="LR999451">
    <property type="protein sequence ID" value="CAE5956242.1"/>
    <property type="molecule type" value="Genomic_DNA"/>
</dbReference>
<evidence type="ECO:0000256" key="1">
    <source>
        <dbReference type="ARBA" id="ARBA00023015"/>
    </source>
</evidence>
<dbReference type="Pfam" id="PF02365">
    <property type="entry name" value="NAM"/>
    <property type="match status" value="1"/>
</dbReference>
<evidence type="ECO:0000256" key="4">
    <source>
        <dbReference type="ARBA" id="ARBA00023242"/>
    </source>
</evidence>
<dbReference type="PROSITE" id="PS51005">
    <property type="entry name" value="NAC"/>
    <property type="match status" value="1"/>
</dbReference>
<keyword evidence="4" id="KW-0539">Nucleus</keyword>
<evidence type="ECO:0000256" key="5">
    <source>
        <dbReference type="SAM" id="MobiDB-lite"/>
    </source>
</evidence>
<dbReference type="SUPFAM" id="SSF101941">
    <property type="entry name" value="NAC domain"/>
    <property type="match status" value="1"/>
</dbReference>
<evidence type="ECO:0000313" key="7">
    <source>
        <dbReference type="EMBL" id="CAE5956242.1"/>
    </source>
</evidence>
<organism evidence="7 8">
    <name type="scientific">Arabidopsis arenosa</name>
    <name type="common">Sand rock-cress</name>
    <name type="synonym">Cardaminopsis arenosa</name>
    <dbReference type="NCBI Taxonomy" id="38785"/>
    <lineage>
        <taxon>Eukaryota</taxon>
        <taxon>Viridiplantae</taxon>
        <taxon>Streptophyta</taxon>
        <taxon>Embryophyta</taxon>
        <taxon>Tracheophyta</taxon>
        <taxon>Spermatophyta</taxon>
        <taxon>Magnoliopsida</taxon>
        <taxon>eudicotyledons</taxon>
        <taxon>Gunneridae</taxon>
        <taxon>Pentapetalae</taxon>
        <taxon>rosids</taxon>
        <taxon>malvids</taxon>
        <taxon>Brassicales</taxon>
        <taxon>Brassicaceae</taxon>
        <taxon>Camelineae</taxon>
        <taxon>Arabidopsis</taxon>
    </lineage>
</organism>
<reference evidence="7" key="1">
    <citation type="submission" date="2021-01" db="EMBL/GenBank/DDBJ databases">
        <authorList>
            <person name="Bezrukov I."/>
        </authorList>
    </citation>
    <scope>NUCLEOTIDE SEQUENCE</scope>
</reference>
<proteinExistence type="predicted"/>
<gene>
    <name evidence="7" type="ORF">AARE701A_LOCUS27</name>
</gene>
<keyword evidence="8" id="KW-1185">Reference proteome</keyword>
<name>A0A8S1ZBF7_ARAAE</name>
<dbReference type="GO" id="GO:0006355">
    <property type="term" value="P:regulation of DNA-templated transcription"/>
    <property type="evidence" value="ECO:0007669"/>
    <property type="project" value="InterPro"/>
</dbReference>
<keyword evidence="1" id="KW-0805">Transcription regulation</keyword>
<dbReference type="PANTHER" id="PTHR31719:SF179">
    <property type="entry name" value="OS08G0148400 PROTEIN"/>
    <property type="match status" value="1"/>
</dbReference>